<evidence type="ECO:0000256" key="2">
    <source>
        <dbReference type="ARBA" id="ARBA00023043"/>
    </source>
</evidence>
<dbReference type="SUPFAM" id="SSF48403">
    <property type="entry name" value="Ankyrin repeat"/>
    <property type="match status" value="1"/>
</dbReference>
<dbReference type="SMART" id="SM00248">
    <property type="entry name" value="ANK"/>
    <property type="match status" value="3"/>
</dbReference>
<protein>
    <submittedName>
        <fullName evidence="3">Uncharacterized protein</fullName>
    </submittedName>
</protein>
<dbReference type="InterPro" id="IPR036770">
    <property type="entry name" value="Ankyrin_rpt-contain_sf"/>
</dbReference>
<evidence type="ECO:0000256" key="1">
    <source>
        <dbReference type="ARBA" id="ARBA00022737"/>
    </source>
</evidence>
<dbReference type="InterPro" id="IPR002110">
    <property type="entry name" value="Ankyrin_rpt"/>
</dbReference>
<dbReference type="AlphaFoldDB" id="A0A6C0ASZ6"/>
<dbReference type="PANTHER" id="PTHR24198:SF165">
    <property type="entry name" value="ANKYRIN REPEAT-CONTAINING PROTEIN-RELATED"/>
    <property type="match status" value="1"/>
</dbReference>
<dbReference type="PANTHER" id="PTHR24198">
    <property type="entry name" value="ANKYRIN REPEAT AND PROTEIN KINASE DOMAIN-CONTAINING PROTEIN"/>
    <property type="match status" value="1"/>
</dbReference>
<keyword evidence="1" id="KW-0677">Repeat</keyword>
<keyword evidence="2" id="KW-0040">ANK repeat</keyword>
<organism evidence="3">
    <name type="scientific">viral metagenome</name>
    <dbReference type="NCBI Taxonomy" id="1070528"/>
    <lineage>
        <taxon>unclassified sequences</taxon>
        <taxon>metagenomes</taxon>
        <taxon>organismal metagenomes</taxon>
    </lineage>
</organism>
<evidence type="ECO:0000313" key="3">
    <source>
        <dbReference type="EMBL" id="QHS83029.1"/>
    </source>
</evidence>
<accession>A0A6C0ASZ6</accession>
<reference evidence="3" key="1">
    <citation type="journal article" date="2020" name="Nature">
        <title>Giant virus diversity and host interactions through global metagenomics.</title>
        <authorList>
            <person name="Schulz F."/>
            <person name="Roux S."/>
            <person name="Paez-Espino D."/>
            <person name="Jungbluth S."/>
            <person name="Walsh D.A."/>
            <person name="Denef V.J."/>
            <person name="McMahon K.D."/>
            <person name="Konstantinidis K.T."/>
            <person name="Eloe-Fadrosh E.A."/>
            <person name="Kyrpides N.C."/>
            <person name="Woyke T."/>
        </authorList>
    </citation>
    <scope>NUCLEOTIDE SEQUENCE</scope>
    <source>
        <strain evidence="3">GVMAG-S-1103017-74</strain>
    </source>
</reference>
<dbReference type="EMBL" id="MN740864">
    <property type="protein sequence ID" value="QHS83029.1"/>
    <property type="molecule type" value="Genomic_DNA"/>
</dbReference>
<proteinExistence type="predicted"/>
<name>A0A6C0ASZ6_9ZZZZ</name>
<sequence length="260" mass="29225">MRIVLQEDKSRLPAEFARACVAGYRDALRTLLDSEHVDREGVKEEALRYAAKCGHFDVVRGLLSLTGGRRVNVHAFDCYDSETAFTMACAQGHMRVAQCLLRLTGDRRIDVHAAREGAFVGACWHGHTDIVRMLLALDGDRRIDVRGMGHCGFSSACDKHNIDIVRMLLEQDDDRMPSRECQREHLTACAQAILPATQSLAAWRRCGVRTHVLCRPLQRMVQALVQPLLWESRALVVLARRGAQSAAAQLKHHTKRPRGW</sequence>
<dbReference type="Gene3D" id="1.25.40.20">
    <property type="entry name" value="Ankyrin repeat-containing domain"/>
    <property type="match status" value="1"/>
</dbReference>